<dbReference type="PANTHER" id="PTHR40590">
    <property type="entry name" value="CYTOPLASMIC PROTEIN-RELATED"/>
    <property type="match status" value="1"/>
</dbReference>
<dbReference type="Pfam" id="PF01963">
    <property type="entry name" value="TraB_PrgY_gumN"/>
    <property type="match status" value="1"/>
</dbReference>
<dbReference type="InterPro" id="IPR002816">
    <property type="entry name" value="TraB/PrgY/GumN_fam"/>
</dbReference>
<evidence type="ECO:0000256" key="1">
    <source>
        <dbReference type="SAM" id="SignalP"/>
    </source>
</evidence>
<keyword evidence="1" id="KW-0732">Signal</keyword>
<dbReference type="Proteomes" id="UP000759298">
    <property type="component" value="Unassembled WGS sequence"/>
</dbReference>
<evidence type="ECO:0000313" key="3">
    <source>
        <dbReference type="Proteomes" id="UP000759298"/>
    </source>
</evidence>
<feature type="signal peptide" evidence="1">
    <location>
        <begin position="1"/>
        <end position="21"/>
    </location>
</feature>
<evidence type="ECO:0000313" key="2">
    <source>
        <dbReference type="EMBL" id="MBY8336045.1"/>
    </source>
</evidence>
<feature type="chain" id="PRO_5047134205" evidence="1">
    <location>
        <begin position="22"/>
        <end position="289"/>
    </location>
</feature>
<dbReference type="CDD" id="cd14789">
    <property type="entry name" value="Tiki"/>
    <property type="match status" value="1"/>
</dbReference>
<accession>A0ABS7PAF3</accession>
<dbReference type="RefSeq" id="WP_222823767.1">
    <property type="nucleotide sequence ID" value="NZ_JAHWXP010000001.1"/>
</dbReference>
<proteinExistence type="predicted"/>
<gene>
    <name evidence="2" type="ORF">KYN89_03205</name>
</gene>
<protein>
    <submittedName>
        <fullName evidence="2">TraB/GumN family protein</fullName>
    </submittedName>
</protein>
<reference evidence="2 3" key="1">
    <citation type="submission" date="2021-07" db="EMBL/GenBank/DDBJ databases">
        <title>Alteriqipengyuania abyssalis NZ-12B nov, sp.nov isolated from deep sea sponge in pacific ocean.</title>
        <authorList>
            <person name="Tareen S."/>
            <person name="Wink J."/>
        </authorList>
    </citation>
    <scope>NUCLEOTIDE SEQUENCE [LARGE SCALE GENOMIC DNA]</scope>
    <source>
        <strain evidence="2 3">NZ-12B</strain>
    </source>
</reference>
<sequence>MTRNTLIGLAAAFSLTTGAMAQDAPALWRVADEDTTIYLFGTVHALPSDVDWYSGPVKTALDESSTLVTEIDMSPEALAEIGPMIQQIAILPQGTTLRGMMSEEQRETYETAMASIGVPPEAFDNLEPWFAALQLSNVAFAKAGFQPQNGTETVLEATVGDTKGRDALETPRYQFSIFDELPMDAQLDYLVETAAEIDTLGPMLDEMIAEWAEGDVEALGHLLNDALESDPVLAERLLYARNANWAVWIDDRLDTPGTIFIAVGAGHLAGTNKLQDLLAERGIQAVRVQ</sequence>
<dbReference type="InterPro" id="IPR047111">
    <property type="entry name" value="YbaP-like"/>
</dbReference>
<organism evidence="2 3">
    <name type="scientific">Alteriqipengyuania abyssalis</name>
    <dbReference type="NCBI Taxonomy" id="2860200"/>
    <lineage>
        <taxon>Bacteria</taxon>
        <taxon>Pseudomonadati</taxon>
        <taxon>Pseudomonadota</taxon>
        <taxon>Alphaproteobacteria</taxon>
        <taxon>Sphingomonadales</taxon>
        <taxon>Erythrobacteraceae</taxon>
        <taxon>Alteriqipengyuania</taxon>
    </lineage>
</organism>
<name>A0ABS7PAF3_9SPHN</name>
<dbReference type="EMBL" id="JAHWXP010000001">
    <property type="protein sequence ID" value="MBY8336045.1"/>
    <property type="molecule type" value="Genomic_DNA"/>
</dbReference>
<comment type="caution">
    <text evidence="2">The sequence shown here is derived from an EMBL/GenBank/DDBJ whole genome shotgun (WGS) entry which is preliminary data.</text>
</comment>
<keyword evidence="3" id="KW-1185">Reference proteome</keyword>
<dbReference type="PANTHER" id="PTHR40590:SF1">
    <property type="entry name" value="CYTOPLASMIC PROTEIN"/>
    <property type="match status" value="1"/>
</dbReference>